<dbReference type="Gene3D" id="2.30.29.30">
    <property type="entry name" value="Pleckstrin-homology domain (PH domain)/Phosphotyrosine-binding domain (PTB)"/>
    <property type="match status" value="1"/>
</dbReference>
<name>A0A9D4NVF2_DERFA</name>
<evidence type="ECO:0000256" key="15">
    <source>
        <dbReference type="SAM" id="MobiDB-lite"/>
    </source>
</evidence>
<evidence type="ECO:0000256" key="1">
    <source>
        <dbReference type="ARBA" id="ARBA00000110"/>
    </source>
</evidence>
<dbReference type="SMART" id="SM00149">
    <property type="entry name" value="PLCYc"/>
    <property type="match status" value="1"/>
</dbReference>
<organism evidence="20">
    <name type="scientific">Dermatophagoides farinae</name>
    <name type="common">American house dust mite</name>
    <dbReference type="NCBI Taxonomy" id="6954"/>
    <lineage>
        <taxon>Eukaryota</taxon>
        <taxon>Metazoa</taxon>
        <taxon>Ecdysozoa</taxon>
        <taxon>Arthropoda</taxon>
        <taxon>Chelicerata</taxon>
        <taxon>Arachnida</taxon>
        <taxon>Acari</taxon>
        <taxon>Acariformes</taxon>
        <taxon>Sarcoptiformes</taxon>
        <taxon>Astigmata</taxon>
        <taxon>Psoroptidia</taxon>
        <taxon>Analgoidea</taxon>
        <taxon>Pyroglyphidae</taxon>
        <taxon>Dermatophagoidinae</taxon>
        <taxon>Dermatophagoides</taxon>
    </lineage>
</organism>
<dbReference type="SUPFAM" id="SSF51695">
    <property type="entry name" value="PLC-like phosphodiesterases"/>
    <property type="match status" value="2"/>
</dbReference>
<accession>A0A9D4NVF2</accession>
<sequence length="1211" mass="138101">MKMSSKINDEDDDENMNNDDLSTTNHHSIILSANDEQQQQEPNSNCQPGSDKKITNAIDCLQNMINGTTLIKVKASMRQYRRFYSLEEDLTIIRWSPSTKKTSKAKLPIKSIREVRRGKNTDVLKNPEITGIYKEECSFSIIYGDDFESIDLIALSSVEANIWVTGLNFLIGLIRSPDSLEGREKMREKWLLDVFDEADSDHKGMLDELETIALLKKLNERLCIDSLKQKIMEFEMSKKNGEQRGCISKHAFISLFTQTATRPDIYFILVRYCGRDYMTMEELQLFLEGEQAIQGTSLELCKNLIKRFEPSDQARNKQQLLIDGFTQFLMSDACDILGLAPKQISHNMNRPFVDYFISSSYNTYLIEDQVKGPSSCEGYAKALLSGCRCIKIDVHDGPDYCPLVFHRNTLTSKIPLMDVLTTIKEMAFISSPYPVIIHLENHCSLNVQKEVARLFRKILADHLFLLSTSSLDIMNNGGESSSSSSLSMKFKMETMSLSSNSSSDDYMAIDMQHNNASSSEKYLNTICDQFALNSSTMATNIWSKLTPEKLMYKIIISGKKIGNKNRIIDEVSDEEEENHDFRNDDAHKPRIAICQELSEIISMNRVKPKDNNNCDDNNWSNFDNSNLIHLNESLAVKIAQQNIEELTQRNKYFMTMVTPDISRIDSSNLNPLDFWNCGVQLISMNYQTNGQIMNIYRGWFSQNGCCGYVLKPTYLRGKYSTFNLRRKDAIISGVDPLNIRIKIISGQQLPRPKGASMKANSIDPYIIVQCLGTSIDCAEYRTSTVSNDGHNPIFDEILDDDYINDDFIGQLAVPISCLESGYKHIKLLNMNDEIIPNASLFVKIALTQRYGSKQKLRRKKSWSQKHNHDAKQMGVKHLDEQLKQVFAMMNESSLLRKNVEKNYIELCDECSLPESANMAQCLRIITLRLATCPTVIGFKIVTSELGYPCVQVCGELTTRLNRTITTLDRCLLELFKTIDQSKNYIASLSELFEKLSNVNYQYEGVVDKSNDSNQMLQYFLNSPSSSSSSKKQSTNEQQQQRNEMTFHHVNEPASSMTSINSSPNLLLKHSKQKKNEKIFENLLWNLSVIKTELDNLNHLKNECESYFKQIQRIAESLERIFEREHKIILRSNSYVVREISNANNFITNQSSSSSSASIIHEVESKQSLISMNNNNDGQLRGILKKTASPIVTKKIYGNNNNNNPVDHQKIF</sequence>
<dbReference type="Gene3D" id="1.10.238.10">
    <property type="entry name" value="EF-hand"/>
    <property type="match status" value="1"/>
</dbReference>
<dbReference type="GO" id="GO:0046488">
    <property type="term" value="P:phosphatidylinositol metabolic process"/>
    <property type="evidence" value="ECO:0007669"/>
    <property type="project" value="TreeGrafter"/>
</dbReference>
<dbReference type="EC" id="3.1.4.11" evidence="4 14"/>
<evidence type="ECO:0000256" key="2">
    <source>
        <dbReference type="ARBA" id="ARBA00001913"/>
    </source>
</evidence>
<reference evidence="20" key="1">
    <citation type="submission" date="2020-06" db="EMBL/GenBank/DDBJ databases">
        <authorList>
            <person name="Ji K."/>
            <person name="Li J."/>
        </authorList>
    </citation>
    <scope>NUCLEOTIDE SEQUENCE</scope>
    <source>
        <strain evidence="20">JKM2019</strain>
        <tissue evidence="20">Whole body</tissue>
    </source>
</reference>
<feature type="domain" description="C2" evidence="17">
    <location>
        <begin position="716"/>
        <end position="863"/>
    </location>
</feature>
<evidence type="ECO:0000256" key="4">
    <source>
        <dbReference type="ARBA" id="ARBA00012368"/>
    </source>
</evidence>
<evidence type="ECO:0000259" key="17">
    <source>
        <dbReference type="PROSITE" id="PS50004"/>
    </source>
</evidence>
<dbReference type="FunFam" id="1.10.238.10:FF:000005">
    <property type="entry name" value="Phosphoinositide phospholipase C"/>
    <property type="match status" value="1"/>
</dbReference>
<keyword evidence="5" id="KW-0963">Cytoplasm</keyword>
<keyword evidence="8 14" id="KW-0442">Lipid degradation</keyword>
<dbReference type="GO" id="GO:0032228">
    <property type="term" value="P:regulation of synaptic transmission, GABAergic"/>
    <property type="evidence" value="ECO:0007669"/>
    <property type="project" value="TreeGrafter"/>
</dbReference>
<dbReference type="GO" id="GO:0051209">
    <property type="term" value="P:release of sequestered calcium ion into cytosol"/>
    <property type="evidence" value="ECO:0007669"/>
    <property type="project" value="TreeGrafter"/>
</dbReference>
<dbReference type="InterPro" id="IPR001711">
    <property type="entry name" value="PLipase_C_Pinositol-sp_Y"/>
</dbReference>
<dbReference type="Pfam" id="PF16457">
    <property type="entry name" value="PH_12"/>
    <property type="match status" value="1"/>
</dbReference>
<dbReference type="SUPFAM" id="SSF50729">
    <property type="entry name" value="PH domain-like"/>
    <property type="match status" value="1"/>
</dbReference>
<dbReference type="Pfam" id="PF00388">
    <property type="entry name" value="PI-PLC-X"/>
    <property type="match status" value="1"/>
</dbReference>
<dbReference type="InterPro" id="IPR035892">
    <property type="entry name" value="C2_domain_sf"/>
</dbReference>
<dbReference type="GO" id="GO:0048015">
    <property type="term" value="P:phosphatidylinositol-mediated signaling"/>
    <property type="evidence" value="ECO:0007669"/>
    <property type="project" value="TreeGrafter"/>
</dbReference>
<protein>
    <recommendedName>
        <fullName evidence="4 14">Phosphoinositide phospholipase C</fullName>
        <ecNumber evidence="4 14">3.1.4.11</ecNumber>
    </recommendedName>
</protein>
<evidence type="ECO:0000256" key="5">
    <source>
        <dbReference type="ARBA" id="ARBA00022490"/>
    </source>
</evidence>
<evidence type="ECO:0000256" key="11">
    <source>
        <dbReference type="ARBA" id="ARBA00023224"/>
    </source>
</evidence>
<gene>
    <name evidence="20" type="ORF">HUG17_2483</name>
</gene>
<dbReference type="GO" id="GO:0016042">
    <property type="term" value="P:lipid catabolic process"/>
    <property type="evidence" value="ECO:0007669"/>
    <property type="project" value="UniProtKB-KW"/>
</dbReference>
<dbReference type="CDD" id="cd00275">
    <property type="entry name" value="C2_PLC_like"/>
    <property type="match status" value="1"/>
</dbReference>
<keyword evidence="6" id="KW-0479">Metal-binding</keyword>
<evidence type="ECO:0000313" key="20">
    <source>
        <dbReference type="EMBL" id="KAH7638450.1"/>
    </source>
</evidence>
<dbReference type="CDD" id="cd13364">
    <property type="entry name" value="PH_PLC_eta"/>
    <property type="match status" value="1"/>
</dbReference>
<dbReference type="PROSITE" id="PS50222">
    <property type="entry name" value="EF_HAND_2"/>
    <property type="match status" value="1"/>
</dbReference>
<dbReference type="GO" id="GO:0004435">
    <property type="term" value="F:phosphatidylinositol-4,5-bisphosphate phospholipase C activity"/>
    <property type="evidence" value="ECO:0007669"/>
    <property type="project" value="UniProtKB-EC"/>
</dbReference>
<evidence type="ECO:0000259" key="18">
    <source>
        <dbReference type="PROSITE" id="PS50008"/>
    </source>
</evidence>
<proteinExistence type="predicted"/>
<feature type="domain" description="PH" evidence="16">
    <location>
        <begin position="62"/>
        <end position="172"/>
    </location>
</feature>
<dbReference type="InterPro" id="IPR011992">
    <property type="entry name" value="EF-hand-dom_pair"/>
</dbReference>
<dbReference type="CDD" id="cd08558">
    <property type="entry name" value="PI-PLCc_eukaryota"/>
    <property type="match status" value="1"/>
</dbReference>
<dbReference type="PROSITE" id="PS50003">
    <property type="entry name" value="PH_DOMAIN"/>
    <property type="match status" value="1"/>
</dbReference>
<dbReference type="GO" id="GO:0016829">
    <property type="term" value="F:lyase activity"/>
    <property type="evidence" value="ECO:0007669"/>
    <property type="project" value="UniProtKB-KW"/>
</dbReference>
<keyword evidence="10" id="KW-1015">Disulfide bond</keyword>
<dbReference type="Pfam" id="PF09279">
    <property type="entry name" value="EF-hand_like"/>
    <property type="match status" value="1"/>
</dbReference>
<dbReference type="GO" id="GO:0005509">
    <property type="term" value="F:calcium ion binding"/>
    <property type="evidence" value="ECO:0007669"/>
    <property type="project" value="InterPro"/>
</dbReference>
<evidence type="ECO:0000256" key="7">
    <source>
        <dbReference type="ARBA" id="ARBA00022842"/>
    </source>
</evidence>
<dbReference type="InterPro" id="IPR002048">
    <property type="entry name" value="EF_hand_dom"/>
</dbReference>
<dbReference type="PANTHER" id="PTHR10336:SF196">
    <property type="entry name" value="PHOSPHOINOSITIDE PHOSPHOLIPASE C"/>
    <property type="match status" value="1"/>
</dbReference>
<evidence type="ECO:0000256" key="9">
    <source>
        <dbReference type="ARBA" id="ARBA00023098"/>
    </source>
</evidence>
<dbReference type="InterPro" id="IPR017946">
    <property type="entry name" value="PLC-like_Pdiesterase_TIM-brl"/>
</dbReference>
<dbReference type="SMART" id="SM00239">
    <property type="entry name" value="C2"/>
    <property type="match status" value="1"/>
</dbReference>
<dbReference type="PROSITE" id="PS50008">
    <property type="entry name" value="PIPLC_Y_DOMAIN"/>
    <property type="match status" value="1"/>
</dbReference>
<dbReference type="Pfam" id="PF00387">
    <property type="entry name" value="PI-PLC-Y"/>
    <property type="match status" value="1"/>
</dbReference>
<feature type="region of interest" description="Disordered" evidence="15">
    <location>
        <begin position="1"/>
        <end position="23"/>
    </location>
</feature>
<dbReference type="InterPro" id="IPR011993">
    <property type="entry name" value="PH-like_dom_sf"/>
</dbReference>
<dbReference type="InterPro" id="IPR015359">
    <property type="entry name" value="PLC_EF-hand-like"/>
</dbReference>
<evidence type="ECO:0000256" key="14">
    <source>
        <dbReference type="RuleBase" id="RU361133"/>
    </source>
</evidence>
<dbReference type="PROSITE" id="PS50004">
    <property type="entry name" value="C2"/>
    <property type="match status" value="1"/>
</dbReference>
<dbReference type="Gene3D" id="2.60.40.150">
    <property type="entry name" value="C2 domain"/>
    <property type="match status" value="1"/>
</dbReference>
<dbReference type="GO" id="GO:0005737">
    <property type="term" value="C:cytoplasm"/>
    <property type="evidence" value="ECO:0007669"/>
    <property type="project" value="UniProtKB-SubCell"/>
</dbReference>
<dbReference type="PROSITE" id="PS50007">
    <property type="entry name" value="PIPLC_X_DOMAIN"/>
    <property type="match status" value="1"/>
</dbReference>
<feature type="domain" description="PI-PLC Y-box" evidence="18">
    <location>
        <begin position="630"/>
        <end position="716"/>
    </location>
</feature>
<dbReference type="InterPro" id="IPR001192">
    <property type="entry name" value="PI-PLC_fam"/>
</dbReference>
<dbReference type="GO" id="GO:0007214">
    <property type="term" value="P:gamma-aminobutyric acid signaling pathway"/>
    <property type="evidence" value="ECO:0007669"/>
    <property type="project" value="TreeGrafter"/>
</dbReference>
<evidence type="ECO:0000256" key="12">
    <source>
        <dbReference type="ARBA" id="ARBA00023239"/>
    </source>
</evidence>
<comment type="caution">
    <text evidence="20">The sequence shown here is derived from an EMBL/GenBank/DDBJ whole genome shotgun (WGS) entry which is preliminary data.</text>
</comment>
<evidence type="ECO:0000256" key="10">
    <source>
        <dbReference type="ARBA" id="ARBA00023157"/>
    </source>
</evidence>
<keyword evidence="12" id="KW-0456">Lyase</keyword>
<evidence type="ECO:0000256" key="13">
    <source>
        <dbReference type="ARBA" id="ARBA00023674"/>
    </source>
</evidence>
<evidence type="ECO:0000259" key="19">
    <source>
        <dbReference type="PROSITE" id="PS50222"/>
    </source>
</evidence>
<dbReference type="Gene3D" id="3.20.20.190">
    <property type="entry name" value="Phosphatidylinositol (PI) phosphodiesterase"/>
    <property type="match status" value="1"/>
</dbReference>
<feature type="region of interest" description="Disordered" evidence="15">
    <location>
        <begin position="1021"/>
        <end position="1041"/>
    </location>
</feature>
<evidence type="ECO:0000256" key="6">
    <source>
        <dbReference type="ARBA" id="ARBA00022723"/>
    </source>
</evidence>
<reference evidence="20" key="2">
    <citation type="journal article" date="2021" name="World Allergy Organ. J.">
        <title>Chromosome-level assembly of Dermatophagoides farinae genome and transcriptome reveals two novel allergens Der f 37 and Der f 39.</title>
        <authorList>
            <person name="Chen J."/>
            <person name="Cai Z."/>
            <person name="Fan D."/>
            <person name="Hu J."/>
            <person name="Hou Y."/>
            <person name="He Y."/>
            <person name="Zhang Z."/>
            <person name="Zhao Z."/>
            <person name="Gao P."/>
            <person name="Hu W."/>
            <person name="Sun J."/>
            <person name="Li J."/>
            <person name="Ji K."/>
        </authorList>
    </citation>
    <scope>NUCLEOTIDE SEQUENCE</scope>
    <source>
        <strain evidence="20">JKM2019</strain>
    </source>
</reference>
<feature type="domain" description="EF-hand" evidence="19">
    <location>
        <begin position="186"/>
        <end position="221"/>
    </location>
</feature>
<comment type="subcellular location">
    <subcellularLocation>
        <location evidence="3">Cytoplasm</location>
    </subcellularLocation>
</comment>
<comment type="cofactor">
    <cofactor evidence="2">
        <name>Ca(2+)</name>
        <dbReference type="ChEBI" id="CHEBI:29108"/>
    </cofactor>
</comment>
<dbReference type="EMBL" id="SDOV01000007">
    <property type="protein sequence ID" value="KAH7638450.1"/>
    <property type="molecule type" value="Genomic_DNA"/>
</dbReference>
<dbReference type="PRINTS" id="PR00390">
    <property type="entry name" value="PHPHLIPASEC"/>
</dbReference>
<dbReference type="Proteomes" id="UP000828236">
    <property type="component" value="Unassembled WGS sequence"/>
</dbReference>
<dbReference type="Pfam" id="PF00168">
    <property type="entry name" value="C2"/>
    <property type="match status" value="1"/>
</dbReference>
<dbReference type="InterPro" id="IPR000909">
    <property type="entry name" value="PLipase_C_PInositol-sp_X_dom"/>
</dbReference>
<dbReference type="SUPFAM" id="SSF49562">
    <property type="entry name" value="C2 domain (Calcium/lipid-binding domain, CaLB)"/>
    <property type="match status" value="1"/>
</dbReference>
<feature type="compositionally biased region" description="Low complexity" evidence="15">
    <location>
        <begin position="1022"/>
        <end position="1040"/>
    </location>
</feature>
<dbReference type="AlphaFoldDB" id="A0A9D4NVF2"/>
<keyword evidence="11" id="KW-0807">Transducer</keyword>
<comment type="catalytic activity">
    <reaction evidence="13">
        <text>a 1,2-diacyl-sn-glycero-3-phospho-(1D-myo-inositol-4,5-bisphosphate) + H2O = 1D-myo-inositol 1,4,5-trisphosphate + a 1,2-diacyl-sn-glycerol + H(+)</text>
        <dbReference type="Rhea" id="RHEA:33179"/>
        <dbReference type="ChEBI" id="CHEBI:15377"/>
        <dbReference type="ChEBI" id="CHEBI:15378"/>
        <dbReference type="ChEBI" id="CHEBI:17815"/>
        <dbReference type="ChEBI" id="CHEBI:58456"/>
        <dbReference type="ChEBI" id="CHEBI:203600"/>
        <dbReference type="EC" id="3.1.4.11"/>
    </reaction>
    <physiologicalReaction direction="left-to-right" evidence="13">
        <dbReference type="Rhea" id="RHEA:33180"/>
    </physiologicalReaction>
</comment>
<dbReference type="InterPro" id="IPR000008">
    <property type="entry name" value="C2_dom"/>
</dbReference>
<evidence type="ECO:0000256" key="8">
    <source>
        <dbReference type="ARBA" id="ARBA00022963"/>
    </source>
</evidence>
<evidence type="ECO:0000256" key="3">
    <source>
        <dbReference type="ARBA" id="ARBA00004496"/>
    </source>
</evidence>
<comment type="catalytic activity">
    <reaction evidence="1">
        <text>an N-(acyl)-sphingosylphosphoethanolamine = an N-(acyl)-sphingosyl-1,3-cyclic phosphate + ethanolamine</text>
        <dbReference type="Rhea" id="RHEA:60648"/>
        <dbReference type="ChEBI" id="CHEBI:57603"/>
        <dbReference type="ChEBI" id="CHEBI:143891"/>
        <dbReference type="ChEBI" id="CHEBI:143892"/>
    </reaction>
</comment>
<evidence type="ECO:0000259" key="16">
    <source>
        <dbReference type="PROSITE" id="PS50003"/>
    </source>
</evidence>
<dbReference type="SMART" id="SM00148">
    <property type="entry name" value="PLCXc"/>
    <property type="match status" value="1"/>
</dbReference>
<dbReference type="FunFam" id="2.30.29.30:FF:000025">
    <property type="entry name" value="Phosphoinositide phospholipase C"/>
    <property type="match status" value="1"/>
</dbReference>
<keyword evidence="7" id="KW-0460">Magnesium</keyword>
<dbReference type="SUPFAM" id="SSF47473">
    <property type="entry name" value="EF-hand"/>
    <property type="match status" value="1"/>
</dbReference>
<dbReference type="InterPro" id="IPR001849">
    <property type="entry name" value="PH_domain"/>
</dbReference>
<keyword evidence="9 14" id="KW-0443">Lipid metabolism</keyword>
<keyword evidence="14" id="KW-0378">Hydrolase</keyword>
<dbReference type="PANTHER" id="PTHR10336">
    <property type="entry name" value="PHOSPHOINOSITIDE-SPECIFIC PHOSPHOLIPASE C FAMILY PROTEIN"/>
    <property type="match status" value="1"/>
</dbReference>